<evidence type="ECO:0008006" key="4">
    <source>
        <dbReference type="Google" id="ProtNLM"/>
    </source>
</evidence>
<protein>
    <recommendedName>
        <fullName evidence="4">DoxX family protein</fullName>
    </recommendedName>
</protein>
<evidence type="ECO:0000313" key="2">
    <source>
        <dbReference type="EMBL" id="TGN18745.1"/>
    </source>
</evidence>
<dbReference type="AlphaFoldDB" id="A0A4R9LZ40"/>
<name>A0A4R9LZ40_9LEPT</name>
<dbReference type="OrthoDB" id="676425at2"/>
<sequence length="122" mass="13832">MSEDWKKKLSLAFKFFPAVILIGSAIAKFVGNETVVASLTQAGYGPYIRTVAFFELMFVLLFLSPKTYKLGFLFLCSYLGGAAAIEIAERVFPISFFLIASLWISVFLRNKRIFLTRRSRKV</sequence>
<dbReference type="RefSeq" id="WP_135761427.1">
    <property type="nucleotide sequence ID" value="NZ_RQHW01000047.1"/>
</dbReference>
<keyword evidence="1" id="KW-0812">Transmembrane</keyword>
<feature type="transmembrane region" description="Helical" evidence="1">
    <location>
        <begin position="94"/>
        <end position="110"/>
    </location>
</feature>
<gene>
    <name evidence="2" type="ORF">EHS15_15360</name>
</gene>
<feature type="transmembrane region" description="Helical" evidence="1">
    <location>
        <begin position="43"/>
        <end position="63"/>
    </location>
</feature>
<keyword evidence="1" id="KW-1133">Transmembrane helix</keyword>
<keyword evidence="1" id="KW-0472">Membrane</keyword>
<dbReference type="Proteomes" id="UP000298058">
    <property type="component" value="Unassembled WGS sequence"/>
</dbReference>
<comment type="caution">
    <text evidence="2">The sequence shown here is derived from an EMBL/GenBank/DDBJ whole genome shotgun (WGS) entry which is preliminary data.</text>
</comment>
<proteinExistence type="predicted"/>
<accession>A0A4R9LZ40</accession>
<feature type="transmembrane region" description="Helical" evidence="1">
    <location>
        <begin position="70"/>
        <end position="88"/>
    </location>
</feature>
<feature type="transmembrane region" description="Helical" evidence="1">
    <location>
        <begin position="12"/>
        <end position="31"/>
    </location>
</feature>
<evidence type="ECO:0000256" key="1">
    <source>
        <dbReference type="SAM" id="Phobius"/>
    </source>
</evidence>
<reference evidence="2" key="1">
    <citation type="journal article" date="2019" name="PLoS Negl. Trop. Dis.">
        <title>Revisiting the worldwide diversity of Leptospira species in the environment.</title>
        <authorList>
            <person name="Vincent A.T."/>
            <person name="Schiettekatte O."/>
            <person name="Bourhy P."/>
            <person name="Veyrier F.J."/>
            <person name="Picardeau M."/>
        </authorList>
    </citation>
    <scope>NUCLEOTIDE SEQUENCE [LARGE SCALE GENOMIC DNA]</scope>
    <source>
        <strain evidence="2">201300427</strain>
    </source>
</reference>
<evidence type="ECO:0000313" key="3">
    <source>
        <dbReference type="Proteomes" id="UP000298058"/>
    </source>
</evidence>
<dbReference type="EMBL" id="RQHW01000047">
    <property type="protein sequence ID" value="TGN18745.1"/>
    <property type="molecule type" value="Genomic_DNA"/>
</dbReference>
<keyword evidence="3" id="KW-1185">Reference proteome</keyword>
<organism evidence="2 3">
    <name type="scientific">Leptospira idonii</name>
    <dbReference type="NCBI Taxonomy" id="1193500"/>
    <lineage>
        <taxon>Bacteria</taxon>
        <taxon>Pseudomonadati</taxon>
        <taxon>Spirochaetota</taxon>
        <taxon>Spirochaetia</taxon>
        <taxon>Leptospirales</taxon>
        <taxon>Leptospiraceae</taxon>
        <taxon>Leptospira</taxon>
    </lineage>
</organism>